<keyword evidence="5 9" id="KW-0812">Transmembrane</keyword>
<feature type="transmembrane region" description="Helical" evidence="9">
    <location>
        <begin position="90"/>
        <end position="111"/>
    </location>
</feature>
<dbReference type="InterPro" id="IPR007387">
    <property type="entry name" value="TRAP_DctQ"/>
</dbReference>
<evidence type="ECO:0000256" key="3">
    <source>
        <dbReference type="ARBA" id="ARBA00022475"/>
    </source>
</evidence>
<keyword evidence="12" id="KW-1185">Reference proteome</keyword>
<comment type="function">
    <text evidence="9">Part of the tripartite ATP-independent periplasmic (TRAP) transport system.</text>
</comment>
<reference evidence="12" key="1">
    <citation type="journal article" date="2019" name="Int. J. Syst. Evol. Microbiol.">
        <title>The Global Catalogue of Microorganisms (GCM) 10K type strain sequencing project: providing services to taxonomists for standard genome sequencing and annotation.</title>
        <authorList>
            <consortium name="The Broad Institute Genomics Platform"/>
            <consortium name="The Broad Institute Genome Sequencing Center for Infectious Disease"/>
            <person name="Wu L."/>
            <person name="Ma J."/>
        </authorList>
    </citation>
    <scope>NUCLEOTIDE SEQUENCE [LARGE SCALE GENOMIC DNA]</scope>
    <source>
        <strain evidence="12">CCUG 62953</strain>
    </source>
</reference>
<dbReference type="InterPro" id="IPR055348">
    <property type="entry name" value="DctQ"/>
</dbReference>
<keyword evidence="2 9" id="KW-0813">Transport</keyword>
<dbReference type="EMBL" id="JBHTMU010000021">
    <property type="protein sequence ID" value="MFD1343253.1"/>
    <property type="molecule type" value="Genomic_DNA"/>
</dbReference>
<evidence type="ECO:0000313" key="12">
    <source>
        <dbReference type="Proteomes" id="UP001597135"/>
    </source>
</evidence>
<evidence type="ECO:0000256" key="6">
    <source>
        <dbReference type="ARBA" id="ARBA00022989"/>
    </source>
</evidence>
<evidence type="ECO:0000256" key="1">
    <source>
        <dbReference type="ARBA" id="ARBA00004429"/>
    </source>
</evidence>
<evidence type="ECO:0000256" key="4">
    <source>
        <dbReference type="ARBA" id="ARBA00022519"/>
    </source>
</evidence>
<comment type="similarity">
    <text evidence="8 9">Belongs to the TRAP transporter small permease family.</text>
</comment>
<comment type="caution">
    <text evidence="9">Lacks conserved residue(s) required for the propagation of feature annotation.</text>
</comment>
<organism evidence="11 12">
    <name type="scientific">Litorisediminicola beolgyonensis</name>
    <dbReference type="NCBI Taxonomy" id="1173614"/>
    <lineage>
        <taxon>Bacteria</taxon>
        <taxon>Pseudomonadati</taxon>
        <taxon>Pseudomonadota</taxon>
        <taxon>Alphaproteobacteria</taxon>
        <taxon>Rhodobacterales</taxon>
        <taxon>Paracoccaceae</taxon>
        <taxon>Litorisediminicola</taxon>
    </lineage>
</organism>
<sequence length="159" mass="16996">MNGIVKSFLARADHGARFIAIVAAAIMVVVVTAQVVARYGFNSSFDWADEVSRLAFVTTIFIAIPLGIRDGTHVGIDLVVNRLPVLPRRLIKRLTSALAGLMLLIITWATFQVAGATGSERLGAIDITSSVFFFPVIAGALHSALHLLHLAAIPEPDLP</sequence>
<proteinExistence type="inferred from homology"/>
<name>A0ABW3ZJZ8_9RHOB</name>
<keyword evidence="7 9" id="KW-0472">Membrane</keyword>
<evidence type="ECO:0000313" key="11">
    <source>
        <dbReference type="EMBL" id="MFD1343253.1"/>
    </source>
</evidence>
<comment type="subcellular location">
    <subcellularLocation>
        <location evidence="1 9">Cell inner membrane</location>
        <topology evidence="1 9">Multi-pass membrane protein</topology>
    </subcellularLocation>
</comment>
<keyword evidence="6 9" id="KW-1133">Transmembrane helix</keyword>
<dbReference type="Pfam" id="PF04290">
    <property type="entry name" value="DctQ"/>
    <property type="match status" value="1"/>
</dbReference>
<evidence type="ECO:0000256" key="2">
    <source>
        <dbReference type="ARBA" id="ARBA00022448"/>
    </source>
</evidence>
<keyword evidence="3" id="KW-1003">Cell membrane</keyword>
<feature type="domain" description="Tripartite ATP-independent periplasmic transporters DctQ component" evidence="10">
    <location>
        <begin position="27"/>
        <end position="149"/>
    </location>
</feature>
<dbReference type="Proteomes" id="UP001597135">
    <property type="component" value="Unassembled WGS sequence"/>
</dbReference>
<feature type="transmembrane region" description="Helical" evidence="9">
    <location>
        <begin position="18"/>
        <end position="39"/>
    </location>
</feature>
<dbReference type="PANTHER" id="PTHR35011">
    <property type="entry name" value="2,3-DIKETO-L-GULONATE TRAP TRANSPORTER SMALL PERMEASE PROTEIN YIAM"/>
    <property type="match status" value="1"/>
</dbReference>
<keyword evidence="4 9" id="KW-0997">Cell inner membrane</keyword>
<comment type="subunit">
    <text evidence="9">The complex comprises the extracytoplasmic solute receptor protein and the two transmembrane proteins.</text>
</comment>
<evidence type="ECO:0000256" key="5">
    <source>
        <dbReference type="ARBA" id="ARBA00022692"/>
    </source>
</evidence>
<comment type="caution">
    <text evidence="11">The sequence shown here is derived from an EMBL/GenBank/DDBJ whole genome shotgun (WGS) entry which is preliminary data.</text>
</comment>
<accession>A0ABW3ZJZ8</accession>
<evidence type="ECO:0000256" key="8">
    <source>
        <dbReference type="ARBA" id="ARBA00038436"/>
    </source>
</evidence>
<dbReference type="PANTHER" id="PTHR35011:SF11">
    <property type="entry name" value="TRAP TRANSPORTER SMALL PERMEASE PROTEIN"/>
    <property type="match status" value="1"/>
</dbReference>
<gene>
    <name evidence="11" type="ORF">ACFQ4E_12545</name>
</gene>
<evidence type="ECO:0000259" key="10">
    <source>
        <dbReference type="Pfam" id="PF04290"/>
    </source>
</evidence>
<feature type="transmembrane region" description="Helical" evidence="9">
    <location>
        <begin position="131"/>
        <end position="153"/>
    </location>
</feature>
<dbReference type="RefSeq" id="WP_386804053.1">
    <property type="nucleotide sequence ID" value="NZ_JBHTMU010000021.1"/>
</dbReference>
<evidence type="ECO:0000256" key="7">
    <source>
        <dbReference type="ARBA" id="ARBA00023136"/>
    </source>
</evidence>
<protein>
    <recommendedName>
        <fullName evidence="9">TRAP transporter small permease protein</fullName>
    </recommendedName>
</protein>
<evidence type="ECO:0000256" key="9">
    <source>
        <dbReference type="RuleBase" id="RU369079"/>
    </source>
</evidence>